<dbReference type="Proteomes" id="UP001057233">
    <property type="component" value="Segment"/>
</dbReference>
<dbReference type="EMBL" id="ON191531">
    <property type="protein sequence ID" value="URG17444.1"/>
    <property type="molecule type" value="Genomic_DNA"/>
</dbReference>
<evidence type="ECO:0000313" key="2">
    <source>
        <dbReference type="EMBL" id="URG17444.1"/>
    </source>
</evidence>
<organism evidence="2 3">
    <name type="scientific">Rhodococcus phage Mbo2</name>
    <dbReference type="NCBI Taxonomy" id="2936911"/>
    <lineage>
        <taxon>Viruses</taxon>
        <taxon>Duplodnaviria</taxon>
        <taxon>Heunggongvirae</taxon>
        <taxon>Uroviricota</taxon>
        <taxon>Caudoviricetes</taxon>
        <taxon>Caudoviricetes incertae sedis</taxon>
        <taxon>Mboduovirus</taxon>
        <taxon>Mboduovirus mbo2</taxon>
    </lineage>
</organism>
<proteinExistence type="predicted"/>
<feature type="compositionally biased region" description="Basic residues" evidence="1">
    <location>
        <begin position="19"/>
        <end position="35"/>
    </location>
</feature>
<reference evidence="2" key="1">
    <citation type="submission" date="2022-04" db="EMBL/GenBank/DDBJ databases">
        <authorList>
            <person name="Hwangbo M."/>
            <person name="Wang B."/>
            <person name="Gill J.J."/>
            <person name="Chu K.-H."/>
            <person name="Young R."/>
        </authorList>
    </citation>
    <scope>NUCLEOTIDE SEQUENCE</scope>
</reference>
<accession>A0A9E7IEI0</accession>
<protein>
    <submittedName>
        <fullName evidence="2">Uncharacterized protein</fullName>
    </submittedName>
</protein>
<name>A0A9E7IEI0_9CAUD</name>
<evidence type="ECO:0000256" key="1">
    <source>
        <dbReference type="SAM" id="MobiDB-lite"/>
    </source>
</evidence>
<feature type="region of interest" description="Disordered" evidence="1">
    <location>
        <begin position="1"/>
        <end position="41"/>
    </location>
</feature>
<keyword evidence="3" id="KW-1185">Reference proteome</keyword>
<gene>
    <name evidence="2" type="ORF">Mbo2_074</name>
</gene>
<evidence type="ECO:0000313" key="3">
    <source>
        <dbReference type="Proteomes" id="UP001057233"/>
    </source>
</evidence>
<sequence>MTLSLFGDEPEPSPEPKRTPRKAPAKAAPKPKKLTAKQQRLMAPEAKTIVAEDETFKALRALAEAGILHPDEIAKRPDIFAERIDPQLKQDLANWRERHAHRDSRPRTQ</sequence>